<evidence type="ECO:0000313" key="10">
    <source>
        <dbReference type="WBParaSite" id="PSAMB.scaffold21size117079.g514.t1"/>
    </source>
</evidence>
<keyword evidence="3" id="KW-0678">Repressor</keyword>
<dbReference type="GO" id="GO:0000122">
    <property type="term" value="P:negative regulation of transcription by RNA polymerase II"/>
    <property type="evidence" value="ECO:0007669"/>
    <property type="project" value="InterPro"/>
</dbReference>
<evidence type="ECO:0000256" key="3">
    <source>
        <dbReference type="ARBA" id="ARBA00022491"/>
    </source>
</evidence>
<evidence type="ECO:0000256" key="8">
    <source>
        <dbReference type="SAM" id="MobiDB-lite"/>
    </source>
</evidence>
<name>A0A914VNR4_9BILA</name>
<dbReference type="GO" id="GO:0005737">
    <property type="term" value="C:cytoplasm"/>
    <property type="evidence" value="ECO:0007669"/>
    <property type="project" value="InterPro"/>
</dbReference>
<evidence type="ECO:0000256" key="1">
    <source>
        <dbReference type="ARBA" id="ARBA00004123"/>
    </source>
</evidence>
<dbReference type="GO" id="GO:0004861">
    <property type="term" value="F:cyclin-dependent protein serine/threonine kinase inhibitor activity"/>
    <property type="evidence" value="ECO:0007669"/>
    <property type="project" value="InterPro"/>
</dbReference>
<keyword evidence="5" id="KW-0175">Coiled coil</keyword>
<dbReference type="PRINTS" id="PR02094">
    <property type="entry name" value="HEXIMFAMILY"/>
</dbReference>
<feature type="region of interest" description="Disordered" evidence="8">
    <location>
        <begin position="159"/>
        <end position="196"/>
    </location>
</feature>
<keyword evidence="7" id="KW-0539">Nucleus</keyword>
<comment type="subcellular location">
    <subcellularLocation>
        <location evidence="1">Nucleus</location>
    </subcellularLocation>
</comment>
<dbReference type="GO" id="GO:0005654">
    <property type="term" value="C:nucleoplasm"/>
    <property type="evidence" value="ECO:0007669"/>
    <property type="project" value="TreeGrafter"/>
</dbReference>
<evidence type="ECO:0000256" key="5">
    <source>
        <dbReference type="ARBA" id="ARBA00023054"/>
    </source>
</evidence>
<dbReference type="Proteomes" id="UP000887566">
    <property type="component" value="Unplaced"/>
</dbReference>
<evidence type="ECO:0000256" key="4">
    <source>
        <dbReference type="ARBA" id="ARBA00023015"/>
    </source>
</evidence>
<dbReference type="AlphaFoldDB" id="A0A914VNR4"/>
<reference evidence="10" key="1">
    <citation type="submission" date="2022-11" db="UniProtKB">
        <authorList>
            <consortium name="WormBaseParasite"/>
        </authorList>
    </citation>
    <scope>IDENTIFICATION</scope>
</reference>
<dbReference type="Gene3D" id="6.10.250.2910">
    <property type="match status" value="1"/>
</dbReference>
<keyword evidence="4" id="KW-0805">Transcription regulation</keyword>
<sequence length="196" mass="21271">MAKAAFGAHFGAAQLPWDISTIGNRDVPQTSRLACCTLWEVTGLPDGCLEFAHGQPMAPYNTTQFLLNDREERTTNRAEGDVDALIDIAQRARAPSGSDAGNTSETGSGGGAGGSHSDSDEFERDFEAEYDSANVERLDTLSRADLIREYLSLERELENAMSENRELRRENGKLRAAAPRSPLPPLPNDTSTTLTV</sequence>
<dbReference type="PANTHER" id="PTHR13469:SF8">
    <property type="entry name" value="HEXIM P-TEFB COMPLEX SUBUNIT 1"/>
    <property type="match status" value="1"/>
</dbReference>
<evidence type="ECO:0000313" key="9">
    <source>
        <dbReference type="Proteomes" id="UP000887566"/>
    </source>
</evidence>
<dbReference type="Pfam" id="PF15313">
    <property type="entry name" value="HEXIM"/>
    <property type="match status" value="1"/>
</dbReference>
<comment type="similarity">
    <text evidence="2">Belongs to the HEXIM family.</text>
</comment>
<dbReference type="GO" id="GO:0097322">
    <property type="term" value="F:7SK snRNA binding"/>
    <property type="evidence" value="ECO:0007669"/>
    <property type="project" value="TreeGrafter"/>
</dbReference>
<keyword evidence="6" id="KW-0804">Transcription</keyword>
<keyword evidence="9" id="KW-1185">Reference proteome</keyword>
<accession>A0A914VNR4</accession>
<dbReference type="PANTHER" id="PTHR13469">
    <property type="entry name" value="HEXAMETHYLENE BISACETAMIDE INDUCIBLE 1"/>
    <property type="match status" value="1"/>
</dbReference>
<protein>
    <submittedName>
        <fullName evidence="10">Uncharacterized protein</fullName>
    </submittedName>
</protein>
<evidence type="ECO:0000256" key="7">
    <source>
        <dbReference type="ARBA" id="ARBA00023242"/>
    </source>
</evidence>
<evidence type="ECO:0000256" key="6">
    <source>
        <dbReference type="ARBA" id="ARBA00023163"/>
    </source>
</evidence>
<organism evidence="9 10">
    <name type="scientific">Plectus sambesii</name>
    <dbReference type="NCBI Taxonomy" id="2011161"/>
    <lineage>
        <taxon>Eukaryota</taxon>
        <taxon>Metazoa</taxon>
        <taxon>Ecdysozoa</taxon>
        <taxon>Nematoda</taxon>
        <taxon>Chromadorea</taxon>
        <taxon>Plectida</taxon>
        <taxon>Plectina</taxon>
        <taxon>Plectoidea</taxon>
        <taxon>Plectidae</taxon>
        <taxon>Plectus</taxon>
    </lineage>
</organism>
<proteinExistence type="inferred from homology"/>
<feature type="compositionally biased region" description="Basic and acidic residues" evidence="8">
    <location>
        <begin position="159"/>
        <end position="173"/>
    </location>
</feature>
<evidence type="ECO:0000256" key="2">
    <source>
        <dbReference type="ARBA" id="ARBA00008409"/>
    </source>
</evidence>
<dbReference type="InterPro" id="IPR024872">
    <property type="entry name" value="HEXIM"/>
</dbReference>
<dbReference type="WBParaSite" id="PSAMB.scaffold21size117079.g514.t1">
    <property type="protein sequence ID" value="PSAMB.scaffold21size117079.g514.t1"/>
    <property type="gene ID" value="PSAMB.scaffold21size117079.g514"/>
</dbReference>
<feature type="region of interest" description="Disordered" evidence="8">
    <location>
        <begin position="92"/>
        <end position="121"/>
    </location>
</feature>